<dbReference type="EC" id="2.1.1.182" evidence="1"/>
<comment type="function">
    <text evidence="1">Specifically dimethylates two adjacent adenosines (A1518 and A1519) in the loop of a conserved hairpin near the 3'-end of 16S rRNA in the 30S particle. May play a critical role in biogenesis of 30S subunits.</text>
</comment>
<feature type="binding site" evidence="1">
    <location>
        <position position="108"/>
    </location>
    <ligand>
        <name>S-adenosyl-L-methionine</name>
        <dbReference type="ChEBI" id="CHEBI:59789"/>
    </ligand>
</feature>
<dbReference type="HAMAP" id="MF_00607">
    <property type="entry name" value="16SrRNA_methyltr_A"/>
    <property type="match status" value="1"/>
</dbReference>
<dbReference type="SMART" id="SM00650">
    <property type="entry name" value="rADc"/>
    <property type="match status" value="1"/>
</dbReference>
<keyword evidence="1 2" id="KW-0808">Transferase</keyword>
<comment type="subcellular location">
    <subcellularLocation>
        <location evidence="1">Cytoplasm</location>
    </subcellularLocation>
</comment>
<comment type="similarity">
    <text evidence="1">Belongs to the class I-like SAM-binding methyltransferase superfamily. rRNA adenine N(6)-methyltransferase family. RsmA subfamily.</text>
</comment>
<reference evidence="3" key="1">
    <citation type="submission" date="2019-06" db="EMBL/GenBank/DDBJ databases">
        <title>Alistipes onderdonkii subsp. vulgaris subsp. nov., Alistipes dispar sp. nov. and Alistipes communis sp. nov., isolated from human faeces, and creation of Alistipes onderdonkii subsp. onderdonkii subsp. nov.</title>
        <authorList>
            <person name="Sakamoto M."/>
            <person name="Ikeyama N."/>
            <person name="Ogata Y."/>
            <person name="Suda W."/>
            <person name="Iino T."/>
            <person name="Hattori M."/>
            <person name="Ohkuma M."/>
        </authorList>
    </citation>
    <scope>NUCLEOTIDE SEQUENCE [LARGE SCALE GENOMIC DNA]</scope>
    <source>
        <strain evidence="3">5CBH24</strain>
    </source>
</reference>
<dbReference type="InterPro" id="IPR029063">
    <property type="entry name" value="SAM-dependent_MTases_sf"/>
</dbReference>
<dbReference type="AlphaFoldDB" id="A0A4Y1XQF7"/>
<name>A0A4Y1XQF7_9BACT</name>
<dbReference type="GO" id="GO:0003723">
    <property type="term" value="F:RNA binding"/>
    <property type="evidence" value="ECO:0007669"/>
    <property type="project" value="UniProtKB-UniRule"/>
</dbReference>
<accession>A0A4Y1WS23</accession>
<dbReference type="SUPFAM" id="SSF53335">
    <property type="entry name" value="S-adenosyl-L-methionine-dependent methyltransferases"/>
    <property type="match status" value="1"/>
</dbReference>
<sequence length="263" mass="29474">MGEVRAKKALGQHFLVDLNIARKICDALSGGTAEAPAPVLEVGCGMGVLTQFLLRRSDIVVWGAEIDAESVDYLRAHYPEFTPRLMAGDFLRMELRALFPDGVRVIGNFPYNISSQIFFKVLEHRDLVPECVGMIQREVAERIACPPGSKEYGILSVLLQAWYDIEYLFTVGEKVFNPPPKVKSAVIRLRRNGVVRLACDERLFVRVVKASFGQRRKMLRNSLRAAFGDFGGAEHPFFSQRAEQLSVADFVALTQWVEQRIGG</sequence>
<dbReference type="CDD" id="cd02440">
    <property type="entry name" value="AdoMet_MTases"/>
    <property type="match status" value="1"/>
</dbReference>
<dbReference type="GeneID" id="78340982"/>
<dbReference type="EMBL" id="AP019735">
    <property type="protein sequence ID" value="BBL02946.1"/>
    <property type="molecule type" value="Genomic_DNA"/>
</dbReference>
<dbReference type="Pfam" id="PF00398">
    <property type="entry name" value="RrnaAD"/>
    <property type="match status" value="1"/>
</dbReference>
<dbReference type="NCBIfam" id="TIGR00755">
    <property type="entry name" value="ksgA"/>
    <property type="match status" value="1"/>
</dbReference>
<dbReference type="RefSeq" id="WP_026075023.1">
    <property type="nucleotide sequence ID" value="NZ_AP019735.1"/>
</dbReference>
<dbReference type="PANTHER" id="PTHR11727:SF7">
    <property type="entry name" value="DIMETHYLADENOSINE TRANSFERASE-RELATED"/>
    <property type="match status" value="1"/>
</dbReference>
<dbReference type="Gene3D" id="3.40.50.150">
    <property type="entry name" value="Vaccinia Virus protein VP39"/>
    <property type="match status" value="1"/>
</dbReference>
<feature type="binding site" evidence="1">
    <location>
        <position position="65"/>
    </location>
    <ligand>
        <name>S-adenosyl-L-methionine</name>
        <dbReference type="ChEBI" id="CHEBI:59789"/>
    </ligand>
</feature>
<feature type="binding site" evidence="1">
    <location>
        <position position="13"/>
    </location>
    <ligand>
        <name>S-adenosyl-L-methionine</name>
        <dbReference type="ChEBI" id="CHEBI:59789"/>
    </ligand>
</feature>
<dbReference type="OrthoDB" id="9814755at2"/>
<dbReference type="InterPro" id="IPR020598">
    <property type="entry name" value="rRNA_Ade_methylase_Trfase_N"/>
</dbReference>
<keyword evidence="3" id="KW-1185">Reference proteome</keyword>
<keyword evidence="1" id="KW-0698">rRNA processing</keyword>
<dbReference type="GO" id="GO:0052908">
    <property type="term" value="F:16S rRNA (adenine(1518)-N(6)/adenine(1519)-N(6))-dimethyltransferase activity"/>
    <property type="evidence" value="ECO:0007669"/>
    <property type="project" value="UniProtKB-EC"/>
</dbReference>
<keyword evidence="1 2" id="KW-0489">Methyltransferase</keyword>
<feature type="binding site" evidence="1">
    <location>
        <position position="15"/>
    </location>
    <ligand>
        <name>S-adenosyl-L-methionine</name>
        <dbReference type="ChEBI" id="CHEBI:59789"/>
    </ligand>
</feature>
<evidence type="ECO:0000313" key="3">
    <source>
        <dbReference type="Proteomes" id="UP000318946"/>
    </source>
</evidence>
<feature type="binding site" evidence="1">
    <location>
        <position position="43"/>
    </location>
    <ligand>
        <name>S-adenosyl-L-methionine</name>
        <dbReference type="ChEBI" id="CHEBI:59789"/>
    </ligand>
</feature>
<dbReference type="Gene3D" id="1.10.8.100">
    <property type="entry name" value="Ribosomal RNA adenine dimethylase-like, domain 2"/>
    <property type="match status" value="1"/>
</dbReference>
<gene>
    <name evidence="1 2" type="primary">rsmA</name>
    <name evidence="1" type="synonym">ksgA</name>
    <name evidence="2" type="ORF">A5CBH24_02590</name>
</gene>
<dbReference type="Proteomes" id="UP000318946">
    <property type="component" value="Chromosome"/>
</dbReference>
<dbReference type="InterPro" id="IPR001737">
    <property type="entry name" value="KsgA/Erm"/>
</dbReference>
<keyword evidence="1" id="KW-0949">S-adenosyl-L-methionine</keyword>
<proteinExistence type="inferred from homology"/>
<keyword evidence="1" id="KW-0694">RNA-binding</keyword>
<dbReference type="KEGG" id="acou:A5CBH24_02590"/>
<dbReference type="PROSITE" id="PS51689">
    <property type="entry name" value="SAM_RNA_A_N6_MT"/>
    <property type="match status" value="1"/>
</dbReference>
<protein>
    <recommendedName>
        <fullName evidence="1">Ribosomal RNA small subunit methyltransferase A</fullName>
        <ecNumber evidence="1">2.1.1.182</ecNumber>
    </recommendedName>
    <alternativeName>
        <fullName evidence="1">16S rRNA (adenine(1518)-N(6)/adenine(1519)-N(6))-dimethyltransferase</fullName>
    </alternativeName>
    <alternativeName>
        <fullName evidence="1">16S rRNA dimethyladenosine transferase</fullName>
    </alternativeName>
    <alternativeName>
        <fullName evidence="1">16S rRNA dimethylase</fullName>
    </alternativeName>
    <alternativeName>
        <fullName evidence="1">S-adenosylmethionine-6-N', N'-adenosyl(rRNA) dimethyltransferase</fullName>
    </alternativeName>
</protein>
<evidence type="ECO:0000256" key="1">
    <source>
        <dbReference type="HAMAP-Rule" id="MF_00607"/>
    </source>
</evidence>
<dbReference type="InterPro" id="IPR023165">
    <property type="entry name" value="rRNA_Ade_diMease-like_C"/>
</dbReference>
<feature type="binding site" evidence="1">
    <location>
        <position position="89"/>
    </location>
    <ligand>
        <name>S-adenosyl-L-methionine</name>
        <dbReference type="ChEBI" id="CHEBI:59789"/>
    </ligand>
</feature>
<accession>A0A4Y1XQF7</accession>
<dbReference type="InterPro" id="IPR011530">
    <property type="entry name" value="rRNA_adenine_dimethylase"/>
</dbReference>
<comment type="catalytic activity">
    <reaction evidence="1">
        <text>adenosine(1518)/adenosine(1519) in 16S rRNA + 4 S-adenosyl-L-methionine = N(6)-dimethyladenosine(1518)/N(6)-dimethyladenosine(1519) in 16S rRNA + 4 S-adenosyl-L-homocysteine + 4 H(+)</text>
        <dbReference type="Rhea" id="RHEA:19609"/>
        <dbReference type="Rhea" id="RHEA-COMP:10232"/>
        <dbReference type="Rhea" id="RHEA-COMP:10233"/>
        <dbReference type="ChEBI" id="CHEBI:15378"/>
        <dbReference type="ChEBI" id="CHEBI:57856"/>
        <dbReference type="ChEBI" id="CHEBI:59789"/>
        <dbReference type="ChEBI" id="CHEBI:74411"/>
        <dbReference type="ChEBI" id="CHEBI:74493"/>
        <dbReference type="EC" id="2.1.1.182"/>
    </reaction>
</comment>
<keyword evidence="1" id="KW-0963">Cytoplasm</keyword>
<evidence type="ECO:0000313" key="2">
    <source>
        <dbReference type="EMBL" id="BBL02946.1"/>
    </source>
</evidence>
<dbReference type="PANTHER" id="PTHR11727">
    <property type="entry name" value="DIMETHYLADENOSINE TRANSFERASE"/>
    <property type="match status" value="1"/>
</dbReference>
<organism evidence="2 3">
    <name type="scientific">Alistipes communis</name>
    <dbReference type="NCBI Taxonomy" id="2585118"/>
    <lineage>
        <taxon>Bacteria</taxon>
        <taxon>Pseudomonadati</taxon>
        <taxon>Bacteroidota</taxon>
        <taxon>Bacteroidia</taxon>
        <taxon>Bacteroidales</taxon>
        <taxon>Rikenellaceae</taxon>
        <taxon>Alistipes</taxon>
    </lineage>
</organism>
<dbReference type="GO" id="GO:0005829">
    <property type="term" value="C:cytosol"/>
    <property type="evidence" value="ECO:0007669"/>
    <property type="project" value="TreeGrafter"/>
</dbReference>